<dbReference type="PANTHER" id="PTHR28629">
    <property type="entry name" value="TRIOKINASE/FMN CYCLASE"/>
    <property type="match status" value="1"/>
</dbReference>
<accession>A0ABU3FD10</accession>
<keyword evidence="1" id="KW-0808">Transferase</keyword>
<dbReference type="SMART" id="SM01120">
    <property type="entry name" value="Dak2"/>
    <property type="match status" value="1"/>
</dbReference>
<dbReference type="SUPFAM" id="SSF101473">
    <property type="entry name" value="DhaL-like"/>
    <property type="match status" value="1"/>
</dbReference>
<reference evidence="4" key="1">
    <citation type="submission" date="2023-03" db="EMBL/GenBank/DDBJ databases">
        <authorList>
            <person name="Shen W."/>
            <person name="Cai J."/>
        </authorList>
    </citation>
    <scope>NUCLEOTIDE SEQUENCE</scope>
    <source>
        <strain evidence="4">P66-3</strain>
    </source>
</reference>
<dbReference type="Proteomes" id="UP001181046">
    <property type="component" value="Unassembled WGS sequence"/>
</dbReference>
<protein>
    <submittedName>
        <fullName evidence="4">Dihydroxyacetone kinase subunit DhaL</fullName>
    </submittedName>
</protein>
<gene>
    <name evidence="4" type="primary">dhaL</name>
    <name evidence="4" type="ORF">P7H27_09030</name>
</gene>
<dbReference type="NCBIfam" id="TIGR02365">
    <property type="entry name" value="dha_L_ycgS"/>
    <property type="match status" value="1"/>
</dbReference>
<keyword evidence="2 4" id="KW-0418">Kinase</keyword>
<proteinExistence type="predicted"/>
<evidence type="ECO:0000259" key="3">
    <source>
        <dbReference type="PROSITE" id="PS51480"/>
    </source>
</evidence>
<dbReference type="Pfam" id="PF02734">
    <property type="entry name" value="Dak2"/>
    <property type="match status" value="1"/>
</dbReference>
<feature type="domain" description="DhaL" evidence="3">
    <location>
        <begin position="10"/>
        <end position="211"/>
    </location>
</feature>
<sequence length="221" mass="24761">MTNNIVINKEFIVNSLKEMAKLSEEQRDYWTSLDSDIGDGDHGINLSIGFRGISKELDNLSNNTTDINSLLKKAGMILLSKVGGASGPLYGSFFMKMGAKYPDEEEISYSDFLVMIMDGIKAVQSRGKAEVGDKTMIDAFIPGYEVLENYQVGDDPYKNFAQFIIEMKEGSDSTIPLIAKKGRAMRLGERAIGHRDPGSESSWMLMNVFYKELLKRRDENE</sequence>
<dbReference type="InterPro" id="IPR004007">
    <property type="entry name" value="DhaL_dom"/>
</dbReference>
<keyword evidence="5" id="KW-1185">Reference proteome</keyword>
<dbReference type="Gene3D" id="1.25.40.340">
    <property type="match status" value="1"/>
</dbReference>
<evidence type="ECO:0000256" key="2">
    <source>
        <dbReference type="ARBA" id="ARBA00022777"/>
    </source>
</evidence>
<dbReference type="GO" id="GO:0016301">
    <property type="term" value="F:kinase activity"/>
    <property type="evidence" value="ECO:0007669"/>
    <property type="project" value="UniProtKB-KW"/>
</dbReference>
<organism evidence="4 5">
    <name type="scientific">Enterococcus xiangfangensis</name>
    <dbReference type="NCBI Taxonomy" id="1296537"/>
    <lineage>
        <taxon>Bacteria</taxon>
        <taxon>Bacillati</taxon>
        <taxon>Bacillota</taxon>
        <taxon>Bacilli</taxon>
        <taxon>Lactobacillales</taxon>
        <taxon>Enterococcaceae</taxon>
        <taxon>Enterococcus</taxon>
    </lineage>
</organism>
<dbReference type="PANTHER" id="PTHR28629:SF4">
    <property type="entry name" value="TRIOKINASE_FMN CYCLASE"/>
    <property type="match status" value="1"/>
</dbReference>
<dbReference type="InterPro" id="IPR050861">
    <property type="entry name" value="Dihydroxyacetone_Kinase"/>
</dbReference>
<evidence type="ECO:0000313" key="5">
    <source>
        <dbReference type="Proteomes" id="UP001181046"/>
    </source>
</evidence>
<name>A0ABU3FD10_9ENTE</name>
<comment type="caution">
    <text evidence="4">The sequence shown here is derived from an EMBL/GenBank/DDBJ whole genome shotgun (WGS) entry which is preliminary data.</text>
</comment>
<dbReference type="PROSITE" id="PS51480">
    <property type="entry name" value="DHAL"/>
    <property type="match status" value="1"/>
</dbReference>
<dbReference type="RefSeq" id="WP_311830111.1">
    <property type="nucleotide sequence ID" value="NZ_JARQAJ010000005.1"/>
</dbReference>
<dbReference type="EMBL" id="JARQAJ010000005">
    <property type="protein sequence ID" value="MDT2759907.1"/>
    <property type="molecule type" value="Genomic_DNA"/>
</dbReference>
<dbReference type="InterPro" id="IPR012737">
    <property type="entry name" value="DhaK_L_YcgS"/>
</dbReference>
<dbReference type="InterPro" id="IPR036117">
    <property type="entry name" value="DhaL_dom_sf"/>
</dbReference>
<evidence type="ECO:0000313" key="4">
    <source>
        <dbReference type="EMBL" id="MDT2759907.1"/>
    </source>
</evidence>
<evidence type="ECO:0000256" key="1">
    <source>
        <dbReference type="ARBA" id="ARBA00022679"/>
    </source>
</evidence>